<evidence type="ECO:0000313" key="2">
    <source>
        <dbReference type="Proteomes" id="UP001228446"/>
    </source>
</evidence>
<proteinExistence type="predicted"/>
<dbReference type="RefSeq" id="WP_155963603.1">
    <property type="nucleotide sequence ID" value="NZ_AP025332.1"/>
</dbReference>
<organism evidence="1 2">
    <name type="scientific">Streptococcus ruminantium</name>
    <dbReference type="NCBI Taxonomy" id="1917441"/>
    <lineage>
        <taxon>Bacteria</taxon>
        <taxon>Bacillati</taxon>
        <taxon>Bacillota</taxon>
        <taxon>Bacilli</taxon>
        <taxon>Lactobacillales</taxon>
        <taxon>Streptococcaceae</taxon>
        <taxon>Streptococcus</taxon>
    </lineage>
</organism>
<gene>
    <name evidence="1" type="ORF">RFF62_10040</name>
</gene>
<evidence type="ECO:0000313" key="1">
    <source>
        <dbReference type="EMBL" id="MDQ8834105.1"/>
    </source>
</evidence>
<protein>
    <submittedName>
        <fullName evidence="1">Uncharacterized protein</fullName>
    </submittedName>
</protein>
<comment type="caution">
    <text evidence="1">The sequence shown here is derived from an EMBL/GenBank/DDBJ whole genome shotgun (WGS) entry which is preliminary data.</text>
</comment>
<name>A0ABU1B5K3_9STRE</name>
<sequence length="102" mass="12206">MENFEILENVVSKLIKVIETNEHSGITVQLDTLYWLHNKIITKYPFEKINIDEIIEIFFPTHGGLTDYYVWLADEEKRILQNREITDIKHELFEILKQLSQD</sequence>
<reference evidence="1 2" key="1">
    <citation type="submission" date="2023-08" db="EMBL/GenBank/DDBJ databases">
        <title>Streptococcus ruminantium-associated sheep mastitis outbreak detected in Italy is distinct from bovine isolates.</title>
        <authorList>
            <person name="Rosa M.N."/>
            <person name="Vezina B."/>
            <person name="Tola S."/>
        </authorList>
    </citation>
    <scope>NUCLEOTIDE SEQUENCE [LARGE SCALE GENOMIC DNA]</scope>
    <source>
        <strain evidence="1 2">OM6730</strain>
    </source>
</reference>
<keyword evidence="2" id="KW-1185">Reference proteome</keyword>
<dbReference type="EMBL" id="JAVIBX010000061">
    <property type="protein sequence ID" value="MDQ8834105.1"/>
    <property type="molecule type" value="Genomic_DNA"/>
</dbReference>
<accession>A0ABU1B5K3</accession>
<dbReference type="Proteomes" id="UP001228446">
    <property type="component" value="Unassembled WGS sequence"/>
</dbReference>